<protein>
    <submittedName>
        <fullName evidence="5">Putative tRNA(5-methylaminomethyl-2-thiouridylate) methyltransferase</fullName>
    </submittedName>
</protein>
<sequence length="327" mass="36982">MKALALFSGGLDSMLAIKLITSQGIEVKALNINIGFGGTSDKSEIMAKRAAMAGASFEMIDVRNAYLQEVLFNPQYGYGKHFNPCIDCHAFMFKTALSMLKDENASFIITGEVVGQRPMSQRNDAMAKVKKLASDEEDLILRPMCAKNLPITKPEREGWVDRIKLENISGRSRKRQLELAAKFGFEDFESPGGGCLLTLESFSNKIRDFIKFDKDMQVNDAQLLKYGRHLRLPNGSKMIVGRNELENRFLKELKTDKYEELKLFDLVGAYSLVDKKINNEDLNLALSIALTYAKTQTNICYNIGFKDKIFQSMAFDNKDKIQEFFIN</sequence>
<evidence type="ECO:0000313" key="6">
    <source>
        <dbReference type="Proteomes" id="UP000031163"/>
    </source>
</evidence>
<dbReference type="Gene3D" id="3.40.50.620">
    <property type="entry name" value="HUPs"/>
    <property type="match status" value="1"/>
</dbReference>
<keyword evidence="5" id="KW-0489">Methyltransferase</keyword>
<feature type="domain" description="Thil AANH" evidence="3">
    <location>
        <begin position="2"/>
        <end position="145"/>
    </location>
</feature>
<dbReference type="InterPro" id="IPR014729">
    <property type="entry name" value="Rossmann-like_a/b/a_fold"/>
</dbReference>
<name>A0A0A8H2N0_9BACT</name>
<dbReference type="EMBL" id="CP007770">
    <property type="protein sequence ID" value="AJC88383.1"/>
    <property type="molecule type" value="Genomic_DNA"/>
</dbReference>
<evidence type="ECO:0000313" key="5">
    <source>
        <dbReference type="EMBL" id="AJC88383.1"/>
    </source>
</evidence>
<dbReference type="GO" id="GO:0004810">
    <property type="term" value="F:CCA tRNA nucleotidyltransferase activity"/>
    <property type="evidence" value="ECO:0007669"/>
    <property type="project" value="InterPro"/>
</dbReference>
<dbReference type="SUPFAM" id="SSF52402">
    <property type="entry name" value="Adenine nucleotide alpha hydrolases-like"/>
    <property type="match status" value="1"/>
</dbReference>
<dbReference type="PANTHER" id="PTHR11933:SF6">
    <property type="entry name" value="THIL AANH DOMAIN-CONTAINING PROTEIN"/>
    <property type="match status" value="1"/>
</dbReference>
<proteinExistence type="predicted"/>
<dbReference type="PANTHER" id="PTHR11933">
    <property type="entry name" value="TRNA 5-METHYLAMINOMETHYL-2-THIOURIDYLATE -METHYLTRANSFERASE"/>
    <property type="match status" value="1"/>
</dbReference>
<evidence type="ECO:0000259" key="3">
    <source>
        <dbReference type="Pfam" id="PF02568"/>
    </source>
</evidence>
<dbReference type="Proteomes" id="UP000031163">
    <property type="component" value="Chromosome"/>
</dbReference>
<dbReference type="InterPro" id="IPR059101">
    <property type="entry name" value="NFACT-R_2"/>
</dbReference>
<evidence type="ECO:0000256" key="2">
    <source>
        <dbReference type="ARBA" id="ARBA00022840"/>
    </source>
</evidence>
<feature type="domain" description="NFACT protein RNA binding" evidence="4">
    <location>
        <begin position="227"/>
        <end position="307"/>
    </location>
</feature>
<dbReference type="Pfam" id="PF02568">
    <property type="entry name" value="ThiI"/>
    <property type="match status" value="1"/>
</dbReference>
<dbReference type="InterPro" id="IPR020536">
    <property type="entry name" value="ThiI_AANH"/>
</dbReference>
<dbReference type="Pfam" id="PF18297">
    <property type="entry name" value="NFACT-R_2"/>
    <property type="match status" value="1"/>
</dbReference>
<dbReference type="GO" id="GO:0008168">
    <property type="term" value="F:methyltransferase activity"/>
    <property type="evidence" value="ECO:0007669"/>
    <property type="project" value="UniProtKB-KW"/>
</dbReference>
<reference evidence="5 6" key="1">
    <citation type="journal article" date="2014" name="Genome Biol. Evol.">
        <title>Comparative Genomics of the Campylobacter lari Group.</title>
        <authorList>
            <person name="Miller W.G."/>
            <person name="Yee E."/>
            <person name="Chapman M.H."/>
            <person name="Smith T.P."/>
            <person name="Bono J.L."/>
            <person name="Huynh S."/>
            <person name="Parker C.T."/>
            <person name="Vandamme P."/>
            <person name="Luong K."/>
            <person name="Korlach J."/>
        </authorList>
    </citation>
    <scope>NUCLEOTIDE SEQUENCE [LARGE SCALE GENOMIC DNA]</scope>
    <source>
        <strain evidence="5 6">NCTC 12927</strain>
    </source>
</reference>
<keyword evidence="1" id="KW-0547">Nucleotide-binding</keyword>
<keyword evidence="2" id="KW-0067">ATP-binding</keyword>
<keyword evidence="5" id="KW-0808">Transferase</keyword>
<organism evidence="5 6">
    <name type="scientific">Campylobacter insulaenigrae NCTC 12927</name>
    <dbReference type="NCBI Taxonomy" id="1031564"/>
    <lineage>
        <taxon>Bacteria</taxon>
        <taxon>Pseudomonadati</taxon>
        <taxon>Campylobacterota</taxon>
        <taxon>Epsilonproteobacteria</taxon>
        <taxon>Campylobacterales</taxon>
        <taxon>Campylobacteraceae</taxon>
        <taxon>Campylobacter</taxon>
    </lineage>
</organism>
<dbReference type="GO" id="GO:0005524">
    <property type="term" value="F:ATP binding"/>
    <property type="evidence" value="ECO:0007669"/>
    <property type="project" value="UniProtKB-KW"/>
</dbReference>
<dbReference type="STRING" id="1031564.CINS_1440"/>
<dbReference type="AlphaFoldDB" id="A0A0A8H2N0"/>
<dbReference type="KEGG" id="cis:CINS_1440"/>
<dbReference type="RefSeq" id="WP_039651113.1">
    <property type="nucleotide sequence ID" value="NZ_CP007770.1"/>
</dbReference>
<dbReference type="GeneID" id="74432219"/>
<dbReference type="HOGENOM" id="CLU_053822_0_0_7"/>
<evidence type="ECO:0000259" key="4">
    <source>
        <dbReference type="Pfam" id="PF18297"/>
    </source>
</evidence>
<dbReference type="GO" id="GO:0032259">
    <property type="term" value="P:methylation"/>
    <property type="evidence" value="ECO:0007669"/>
    <property type="project" value="UniProtKB-KW"/>
</dbReference>
<evidence type="ECO:0000256" key="1">
    <source>
        <dbReference type="ARBA" id="ARBA00022741"/>
    </source>
</evidence>
<accession>A0A0A8H2N0</accession>
<gene>
    <name evidence="5" type="ORF">CINS_1440</name>
</gene>